<dbReference type="Gene3D" id="3.20.20.370">
    <property type="entry name" value="Glycoside hydrolase/deacetylase"/>
    <property type="match status" value="1"/>
</dbReference>
<dbReference type="SUPFAM" id="SSF88713">
    <property type="entry name" value="Glycoside hydrolase/deacetylase"/>
    <property type="match status" value="1"/>
</dbReference>
<dbReference type="GO" id="GO:0016787">
    <property type="term" value="F:hydrolase activity"/>
    <property type="evidence" value="ECO:0007669"/>
    <property type="project" value="UniProtKB-KW"/>
</dbReference>
<organism evidence="10">
    <name type="scientific">freshwater metagenome</name>
    <dbReference type="NCBI Taxonomy" id="449393"/>
    <lineage>
        <taxon>unclassified sequences</taxon>
        <taxon>metagenomes</taxon>
        <taxon>ecological metagenomes</taxon>
    </lineage>
</organism>
<dbReference type="EMBL" id="CAFBMT010000010">
    <property type="protein sequence ID" value="CAB4937454.1"/>
    <property type="molecule type" value="Genomic_DNA"/>
</dbReference>
<dbReference type="AlphaFoldDB" id="A0A6J7NJZ3"/>
<dbReference type="Pfam" id="PF04794">
    <property type="entry name" value="YdjC"/>
    <property type="match status" value="1"/>
</dbReference>
<evidence type="ECO:0000256" key="4">
    <source>
        <dbReference type="ARBA" id="ARBA00022842"/>
    </source>
</evidence>
<keyword evidence="4" id="KW-0460">Magnesium</keyword>
<comment type="cofactor">
    <cofactor evidence="1">
        <name>Mg(2+)</name>
        <dbReference type="ChEBI" id="CHEBI:18420"/>
    </cofactor>
</comment>
<keyword evidence="2" id="KW-0479">Metal-binding</keyword>
<keyword evidence="5" id="KW-0119">Carbohydrate metabolism</keyword>
<accession>A0A6J7NJZ3</accession>
<protein>
    <submittedName>
        <fullName evidence="10">Unannotated protein</fullName>
    </submittedName>
</protein>
<dbReference type="EMBL" id="CAFBOL010000034">
    <property type="protein sequence ID" value="CAB4991082.1"/>
    <property type="molecule type" value="Genomic_DNA"/>
</dbReference>
<dbReference type="GO" id="GO:0005975">
    <property type="term" value="P:carbohydrate metabolic process"/>
    <property type="evidence" value="ECO:0007669"/>
    <property type="project" value="InterPro"/>
</dbReference>
<reference evidence="10" key="1">
    <citation type="submission" date="2020-05" db="EMBL/GenBank/DDBJ databases">
        <authorList>
            <person name="Chiriac C."/>
            <person name="Salcher M."/>
            <person name="Ghai R."/>
            <person name="Kavagutti S V."/>
        </authorList>
    </citation>
    <scope>NUCLEOTIDE SEQUENCE</scope>
</reference>
<evidence type="ECO:0000313" key="8">
    <source>
        <dbReference type="EMBL" id="CAB4834833.1"/>
    </source>
</evidence>
<dbReference type="PANTHER" id="PTHR31609">
    <property type="entry name" value="YDJC DEACETYLASE FAMILY MEMBER"/>
    <property type="match status" value="1"/>
</dbReference>
<proteinExistence type="predicted"/>
<evidence type="ECO:0000313" key="9">
    <source>
        <dbReference type="EMBL" id="CAB4937454.1"/>
    </source>
</evidence>
<evidence type="ECO:0000313" key="7">
    <source>
        <dbReference type="EMBL" id="CAB4700937.1"/>
    </source>
</evidence>
<evidence type="ECO:0000256" key="3">
    <source>
        <dbReference type="ARBA" id="ARBA00022801"/>
    </source>
</evidence>
<dbReference type="GO" id="GO:0046872">
    <property type="term" value="F:metal ion binding"/>
    <property type="evidence" value="ECO:0007669"/>
    <property type="project" value="UniProtKB-KW"/>
</dbReference>
<dbReference type="PANTHER" id="PTHR31609:SF1">
    <property type="entry name" value="CARBOHYDRATE DEACETYLASE"/>
    <property type="match status" value="1"/>
</dbReference>
<dbReference type="EMBL" id="CAESGF010000008">
    <property type="protein sequence ID" value="CAB4363888.1"/>
    <property type="molecule type" value="Genomic_DNA"/>
</dbReference>
<evidence type="ECO:0000313" key="10">
    <source>
        <dbReference type="EMBL" id="CAB4991082.1"/>
    </source>
</evidence>
<dbReference type="EMBL" id="CAFAAV010000275">
    <property type="protein sequence ID" value="CAB4834833.1"/>
    <property type="molecule type" value="Genomic_DNA"/>
</dbReference>
<evidence type="ECO:0000256" key="2">
    <source>
        <dbReference type="ARBA" id="ARBA00022723"/>
    </source>
</evidence>
<name>A0A6J7NJZ3_9ZZZZ</name>
<evidence type="ECO:0000256" key="1">
    <source>
        <dbReference type="ARBA" id="ARBA00001946"/>
    </source>
</evidence>
<gene>
    <name evidence="7" type="ORF">UFOPK2656_00054</name>
    <name evidence="8" type="ORF">UFOPK3099_02611</name>
    <name evidence="9" type="ORF">UFOPK3651_01904</name>
    <name evidence="10" type="ORF">UFOPK3931_01478</name>
    <name evidence="6" type="ORF">UFOPK4189_01658</name>
</gene>
<keyword evidence="3" id="KW-0378">Hydrolase</keyword>
<dbReference type="EMBL" id="CAEZYF010000001">
    <property type="protein sequence ID" value="CAB4700937.1"/>
    <property type="molecule type" value="Genomic_DNA"/>
</dbReference>
<sequence>MSTASERSLTERLGYSPGTRLVIISCDDLGSCHAANEGVFDALHNGVATCASLMVPAPWARHAAMRIAPTDDIGVHLTLNCEHEAYRFGPITHSPSLLSGEGGFPREVDDLWQHADPAEVLRECRAQIERALAWDVDVTHLAPHLSVITLRPEFFDVYLELAIEFRLPIRLPSSISAEQAGFPFRKLAAEEGVVFPDHFDHDWRAGSRERVYDAIRNLPAGVSEIHVQPVIDTPEVRAISAAAELWIDDHELVTSDDTLRELILESGAVPIGYRELRGAMRAG</sequence>
<dbReference type="InterPro" id="IPR006879">
    <property type="entry name" value="YdjC-like"/>
</dbReference>
<evidence type="ECO:0000256" key="5">
    <source>
        <dbReference type="ARBA" id="ARBA00023277"/>
    </source>
</evidence>
<evidence type="ECO:0000313" key="6">
    <source>
        <dbReference type="EMBL" id="CAB4363888.1"/>
    </source>
</evidence>
<dbReference type="GO" id="GO:0019213">
    <property type="term" value="F:deacetylase activity"/>
    <property type="evidence" value="ECO:0007669"/>
    <property type="project" value="TreeGrafter"/>
</dbReference>
<dbReference type="InterPro" id="IPR011330">
    <property type="entry name" value="Glyco_hydro/deAcase_b/a-brl"/>
</dbReference>